<evidence type="ECO:0000313" key="8">
    <source>
        <dbReference type="EMBL" id="KAB1153836.1"/>
    </source>
</evidence>
<evidence type="ECO:0000256" key="2">
    <source>
        <dbReference type="ARBA" id="ARBA00012438"/>
    </source>
</evidence>
<dbReference type="PROSITE" id="PS50109">
    <property type="entry name" value="HIS_KIN"/>
    <property type="match status" value="1"/>
</dbReference>
<dbReference type="Gene3D" id="3.30.565.10">
    <property type="entry name" value="Histidine kinase-like ATPase, C-terminal domain"/>
    <property type="match status" value="1"/>
</dbReference>
<comment type="catalytic activity">
    <reaction evidence="1">
        <text>ATP + protein L-histidine = ADP + protein N-phospho-L-histidine.</text>
        <dbReference type="EC" id="2.7.13.3"/>
    </reaction>
</comment>
<accession>A0A7J5A8F0</accession>
<dbReference type="SUPFAM" id="SSF55874">
    <property type="entry name" value="ATPase domain of HSP90 chaperone/DNA topoisomerase II/histidine kinase"/>
    <property type="match status" value="1"/>
</dbReference>
<dbReference type="CDD" id="cd00075">
    <property type="entry name" value="HATPase"/>
    <property type="match status" value="1"/>
</dbReference>
<gene>
    <name evidence="8" type="ORF">F7018_15200</name>
</gene>
<dbReference type="PANTHER" id="PTHR43547:SF2">
    <property type="entry name" value="HYBRID SIGNAL TRANSDUCTION HISTIDINE KINASE C"/>
    <property type="match status" value="1"/>
</dbReference>
<reference evidence="8 9" key="1">
    <citation type="submission" date="2019-09" db="EMBL/GenBank/DDBJ databases">
        <authorList>
            <person name="Cao W.R."/>
        </authorList>
    </citation>
    <scope>NUCLEOTIDE SEQUENCE [LARGE SCALE GENOMIC DNA]</scope>
    <source>
        <strain evidence="9">a4</strain>
    </source>
</reference>
<feature type="domain" description="Histidine kinase" evidence="7">
    <location>
        <begin position="202"/>
        <end position="419"/>
    </location>
</feature>
<dbReference type="FunFam" id="3.30.565.10:FF:000006">
    <property type="entry name" value="Sensor histidine kinase WalK"/>
    <property type="match status" value="1"/>
</dbReference>
<evidence type="ECO:0000256" key="6">
    <source>
        <dbReference type="SAM" id="Phobius"/>
    </source>
</evidence>
<feature type="transmembrane region" description="Helical" evidence="6">
    <location>
        <begin position="164"/>
        <end position="187"/>
    </location>
</feature>
<dbReference type="OrthoDB" id="1933776at2"/>
<comment type="caution">
    <text evidence="8">The sequence shown here is derived from an EMBL/GenBank/DDBJ whole genome shotgun (WGS) entry which is preliminary data.</text>
</comment>
<dbReference type="AlphaFoldDB" id="A0A7J5A8F0"/>
<keyword evidence="5 8" id="KW-0418">Kinase</keyword>
<dbReference type="InterPro" id="IPR036097">
    <property type="entry name" value="HisK_dim/P_sf"/>
</dbReference>
<evidence type="ECO:0000256" key="4">
    <source>
        <dbReference type="ARBA" id="ARBA00022679"/>
    </source>
</evidence>
<feature type="transmembrane region" description="Helical" evidence="6">
    <location>
        <begin position="9"/>
        <end position="28"/>
    </location>
</feature>
<dbReference type="RefSeq" id="WP_150900957.1">
    <property type="nucleotide sequence ID" value="NZ_WAAU01000030.1"/>
</dbReference>
<dbReference type="PANTHER" id="PTHR43547">
    <property type="entry name" value="TWO-COMPONENT HISTIDINE KINASE"/>
    <property type="match status" value="1"/>
</dbReference>
<keyword evidence="9" id="KW-1185">Reference proteome</keyword>
<dbReference type="Pfam" id="PF00512">
    <property type="entry name" value="HisKA"/>
    <property type="match status" value="1"/>
</dbReference>
<sequence>MANKTIRTILLLMLITILGLFVTQVYWFKKSFSLEEKQFDDKINIALRNVAHQLLILEKDSISTIPPVTKIASNEFLVKTNTHFNINILDKTLRKEFYSRDLNIDFDYNIIKSKNNEIILGNTIFDVTKNTEISCEKRTSAVDLLDFKIIINNKTVYLLNSMGIWMYSSVSLLVILAVFIFIIISILKEKKLAHLRNDFVNNMTHELKTPITNISVASDAIRNRSNKMDTNKLGKYADIIYYENNRLLNLVDSVLQISTIEKQEKSFSFQEIDVHAIINKVLLSFEPIIEKKEGSIIAFLEAQKYTIRADETHFTNVVYNLIENAIKYAKVHPEITIKTMNLNNGINVEIIDKGIGMSKETQERIFEKFFRAESGNIHNTKGFGLGLSYVKTIIEKHLGEITFTSKENLGTTFTIFLPI</sequence>
<dbReference type="GO" id="GO:0000155">
    <property type="term" value="F:phosphorelay sensor kinase activity"/>
    <property type="evidence" value="ECO:0007669"/>
    <property type="project" value="InterPro"/>
</dbReference>
<dbReference type="EC" id="2.7.13.3" evidence="2"/>
<protein>
    <recommendedName>
        <fullName evidence="2">histidine kinase</fullName>
        <ecNumber evidence="2">2.7.13.3</ecNumber>
    </recommendedName>
</protein>
<evidence type="ECO:0000256" key="3">
    <source>
        <dbReference type="ARBA" id="ARBA00022553"/>
    </source>
</evidence>
<dbReference type="InterPro" id="IPR005467">
    <property type="entry name" value="His_kinase_dom"/>
</dbReference>
<organism evidence="8 9">
    <name type="scientific">Tenacibaculum aiptasiae</name>
    <dbReference type="NCBI Taxonomy" id="426481"/>
    <lineage>
        <taxon>Bacteria</taxon>
        <taxon>Pseudomonadati</taxon>
        <taxon>Bacteroidota</taxon>
        <taxon>Flavobacteriia</taxon>
        <taxon>Flavobacteriales</taxon>
        <taxon>Flavobacteriaceae</taxon>
        <taxon>Tenacibaculum</taxon>
    </lineage>
</organism>
<dbReference type="Proteomes" id="UP000467305">
    <property type="component" value="Unassembled WGS sequence"/>
</dbReference>
<dbReference type="InterPro" id="IPR004358">
    <property type="entry name" value="Sig_transdc_His_kin-like_C"/>
</dbReference>
<evidence type="ECO:0000256" key="1">
    <source>
        <dbReference type="ARBA" id="ARBA00000085"/>
    </source>
</evidence>
<dbReference type="SMART" id="SM00388">
    <property type="entry name" value="HisKA"/>
    <property type="match status" value="1"/>
</dbReference>
<dbReference type="InterPro" id="IPR003594">
    <property type="entry name" value="HATPase_dom"/>
</dbReference>
<keyword evidence="6" id="KW-1133">Transmembrane helix</keyword>
<evidence type="ECO:0000256" key="5">
    <source>
        <dbReference type="ARBA" id="ARBA00022777"/>
    </source>
</evidence>
<evidence type="ECO:0000313" key="9">
    <source>
        <dbReference type="Proteomes" id="UP000467305"/>
    </source>
</evidence>
<dbReference type="PRINTS" id="PR00344">
    <property type="entry name" value="BCTRLSENSOR"/>
</dbReference>
<name>A0A7J5A8F0_9FLAO</name>
<dbReference type="CDD" id="cd00082">
    <property type="entry name" value="HisKA"/>
    <property type="match status" value="1"/>
</dbReference>
<keyword evidence="6" id="KW-0812">Transmembrane</keyword>
<keyword evidence="4" id="KW-0808">Transferase</keyword>
<dbReference type="InterPro" id="IPR036890">
    <property type="entry name" value="HATPase_C_sf"/>
</dbReference>
<keyword evidence="3" id="KW-0597">Phosphoprotein</keyword>
<dbReference type="Gene3D" id="1.10.287.130">
    <property type="match status" value="1"/>
</dbReference>
<evidence type="ECO:0000259" key="7">
    <source>
        <dbReference type="PROSITE" id="PS50109"/>
    </source>
</evidence>
<dbReference type="SMART" id="SM00387">
    <property type="entry name" value="HATPase_c"/>
    <property type="match status" value="1"/>
</dbReference>
<keyword evidence="6" id="KW-0472">Membrane</keyword>
<proteinExistence type="predicted"/>
<dbReference type="SUPFAM" id="SSF47384">
    <property type="entry name" value="Homodimeric domain of signal transducing histidine kinase"/>
    <property type="match status" value="1"/>
</dbReference>
<dbReference type="InterPro" id="IPR003661">
    <property type="entry name" value="HisK_dim/P_dom"/>
</dbReference>
<dbReference type="EMBL" id="WAAU01000030">
    <property type="protein sequence ID" value="KAB1153836.1"/>
    <property type="molecule type" value="Genomic_DNA"/>
</dbReference>
<dbReference type="Pfam" id="PF02518">
    <property type="entry name" value="HATPase_c"/>
    <property type="match status" value="1"/>
</dbReference>